<dbReference type="Pfam" id="PF05253">
    <property type="entry name" value="zf-U11-48K"/>
    <property type="match status" value="1"/>
</dbReference>
<keyword evidence="5 12" id="KW-0819">tRNA processing</keyword>
<sequence>MFCAQPDHAVPILSFPAYTHRNQTEGRDSGGIEAGRIRKTMPLRSSQILKQILVKQIKPSDCDFVLTQDETTKKRIPCPLDPKHTVNEDQLQKHLRKCNSREKPKPVYYVQDVNSGSEDGTATFREQIPISSLSDVQLENLINKLEKACNGLVPILEDRMLLHKALQEALNDPKNGESASKHLKQQASILGNMDRLGLLESGRCYVEFGAGRGKLSHWVDTALGGTENTHFLLVERATTRFKVDGKHRKQNSLFERLHIDIQHLCLSKVPLLIQKNLQVVGIGKHLCGAATDLALRCLLERCATVDEEPSKRLKRDVIEPAANSSTSGDASGHDGSVPIAGIVIALCCHHRCDWKHYVGKSFFQALGLSEEDFSFFQRLSSWATCGIRKKPDDSSTSHAVSSELENNADHHDLEDQLQNFSSDSLQRLLTVEERENIGRLCKLLIDRGRIHYLQQKGYRADLQYYTDTAVSLENVLLTAVPSHSALL</sequence>
<comment type="catalytic activity">
    <reaction evidence="9 12">
        <text>cytidine(4) in tRNA(Pro) + S-adenosyl-L-methionine = 2'-O-methylcytidine(4) in tRNA(Pro) + S-adenosyl-L-homocysteine + H(+)</text>
        <dbReference type="Rhea" id="RHEA:32767"/>
        <dbReference type="Rhea" id="RHEA-COMP:10397"/>
        <dbReference type="Rhea" id="RHEA-COMP:10398"/>
        <dbReference type="ChEBI" id="CHEBI:15378"/>
        <dbReference type="ChEBI" id="CHEBI:57856"/>
        <dbReference type="ChEBI" id="CHEBI:59789"/>
        <dbReference type="ChEBI" id="CHEBI:74495"/>
        <dbReference type="ChEBI" id="CHEBI:82748"/>
        <dbReference type="EC" id="2.1.1.225"/>
    </reaction>
</comment>
<evidence type="ECO:0000256" key="6">
    <source>
        <dbReference type="ARBA" id="ARBA00022723"/>
    </source>
</evidence>
<evidence type="ECO:0000259" key="13">
    <source>
        <dbReference type="PROSITE" id="PS51800"/>
    </source>
</evidence>
<comment type="catalytic activity">
    <reaction evidence="10 12">
        <text>cytidine(4) in tRNA(Gly)(GCC) + S-adenosyl-L-methionine = 2'-O-methylcytidine(4) in tRNA(Gly)(GCC) + S-adenosyl-L-homocysteine + H(+)</text>
        <dbReference type="Rhea" id="RHEA:43192"/>
        <dbReference type="Rhea" id="RHEA-COMP:10399"/>
        <dbReference type="Rhea" id="RHEA-COMP:10400"/>
        <dbReference type="ChEBI" id="CHEBI:15378"/>
        <dbReference type="ChEBI" id="CHEBI:57856"/>
        <dbReference type="ChEBI" id="CHEBI:59789"/>
        <dbReference type="ChEBI" id="CHEBI:74495"/>
        <dbReference type="ChEBI" id="CHEBI:82748"/>
        <dbReference type="EC" id="2.1.1.225"/>
    </reaction>
</comment>
<comment type="caution">
    <text evidence="14">The sequence shown here is derived from an EMBL/GenBank/DDBJ whole genome shotgun (WGS) entry which is preliminary data.</text>
</comment>
<comment type="function">
    <text evidence="12">tRNA methylase which 2'-O-methylates cytidine(4) in tRNA(Pro) and tRNA(Gly)(GCC), and adenosine(4) in tRNA(His).</text>
</comment>
<name>A0AAV7T5B4_PLEWA</name>
<evidence type="ECO:0000313" key="15">
    <source>
        <dbReference type="Proteomes" id="UP001066276"/>
    </source>
</evidence>
<keyword evidence="7 12" id="KW-0863">Zinc-finger</keyword>
<keyword evidence="6 12" id="KW-0479">Metal-binding</keyword>
<dbReference type="InterPro" id="IPR022776">
    <property type="entry name" value="TRM13/UPF0224_CHHC_Znf_dom"/>
</dbReference>
<keyword evidence="2 12" id="KW-0489">Methyltransferase</keyword>
<dbReference type="InterPro" id="IPR039044">
    <property type="entry name" value="Trm13"/>
</dbReference>
<evidence type="ECO:0000256" key="1">
    <source>
        <dbReference type="ARBA" id="ARBA00005265"/>
    </source>
</evidence>
<keyword evidence="4 12" id="KW-0949">S-adenosyl-L-methionine</keyword>
<proteinExistence type="inferred from homology"/>
<evidence type="ECO:0000256" key="5">
    <source>
        <dbReference type="ARBA" id="ARBA00022694"/>
    </source>
</evidence>
<evidence type="ECO:0000256" key="11">
    <source>
        <dbReference type="ARBA" id="ARBA00049393"/>
    </source>
</evidence>
<protein>
    <recommendedName>
        <fullName evidence="12">tRNA:m(4)X modification enzyme TRM13</fullName>
        <ecNumber evidence="12">2.1.1.225</ecNumber>
    </recommendedName>
</protein>
<evidence type="ECO:0000256" key="8">
    <source>
        <dbReference type="ARBA" id="ARBA00022833"/>
    </source>
</evidence>
<dbReference type="PROSITE" id="PS51800">
    <property type="entry name" value="ZF_CHHC_U11_48K"/>
    <property type="match status" value="1"/>
</dbReference>
<dbReference type="EMBL" id="JANPWB010000007">
    <property type="protein sequence ID" value="KAJ1171663.1"/>
    <property type="molecule type" value="Genomic_DNA"/>
</dbReference>
<dbReference type="PANTHER" id="PTHR12998">
    <property type="entry name" value="TRNA:M(4)X MODIFICATION ENZYME TRM13 HOMOLOG"/>
    <property type="match status" value="1"/>
</dbReference>
<dbReference type="GO" id="GO:0030488">
    <property type="term" value="P:tRNA methylation"/>
    <property type="evidence" value="ECO:0007669"/>
    <property type="project" value="InterPro"/>
</dbReference>
<evidence type="ECO:0000256" key="12">
    <source>
        <dbReference type="RuleBase" id="RU367103"/>
    </source>
</evidence>
<comment type="similarity">
    <text evidence="1 12">Belongs to the methyltransferase TRM13 family.</text>
</comment>
<dbReference type="Pfam" id="PF05206">
    <property type="entry name" value="TRM13"/>
    <property type="match status" value="1"/>
</dbReference>
<keyword evidence="8 12" id="KW-0862">Zinc</keyword>
<keyword evidence="15" id="KW-1185">Reference proteome</keyword>
<dbReference type="InterPro" id="IPR007871">
    <property type="entry name" value="Methyltransferase_TRM13"/>
</dbReference>
<organism evidence="14 15">
    <name type="scientific">Pleurodeles waltl</name>
    <name type="common">Iberian ribbed newt</name>
    <dbReference type="NCBI Taxonomy" id="8319"/>
    <lineage>
        <taxon>Eukaryota</taxon>
        <taxon>Metazoa</taxon>
        <taxon>Chordata</taxon>
        <taxon>Craniata</taxon>
        <taxon>Vertebrata</taxon>
        <taxon>Euteleostomi</taxon>
        <taxon>Amphibia</taxon>
        <taxon>Batrachia</taxon>
        <taxon>Caudata</taxon>
        <taxon>Salamandroidea</taxon>
        <taxon>Salamandridae</taxon>
        <taxon>Pleurodelinae</taxon>
        <taxon>Pleurodeles</taxon>
    </lineage>
</organism>
<evidence type="ECO:0000256" key="2">
    <source>
        <dbReference type="ARBA" id="ARBA00022603"/>
    </source>
</evidence>
<reference evidence="14" key="1">
    <citation type="journal article" date="2022" name="bioRxiv">
        <title>Sequencing and chromosome-scale assembly of the giantPleurodeles waltlgenome.</title>
        <authorList>
            <person name="Brown T."/>
            <person name="Elewa A."/>
            <person name="Iarovenko S."/>
            <person name="Subramanian E."/>
            <person name="Araus A.J."/>
            <person name="Petzold A."/>
            <person name="Susuki M."/>
            <person name="Suzuki K.-i.T."/>
            <person name="Hayashi T."/>
            <person name="Toyoda A."/>
            <person name="Oliveira C."/>
            <person name="Osipova E."/>
            <person name="Leigh N.D."/>
            <person name="Simon A."/>
            <person name="Yun M.H."/>
        </authorList>
    </citation>
    <scope>NUCLEOTIDE SEQUENCE</scope>
    <source>
        <strain evidence="14">20211129_DDA</strain>
        <tissue evidence="14">Liver</tissue>
    </source>
</reference>
<comment type="catalytic activity">
    <reaction evidence="11 12">
        <text>adenosine(4) in tRNA(His) + S-adenosyl-L-methionine = 2'-O-methyladenosine(4) in tRNA(His) + S-adenosyl-L-homocysteine + H(+)</text>
        <dbReference type="Rhea" id="RHEA:43196"/>
        <dbReference type="Rhea" id="RHEA-COMP:10401"/>
        <dbReference type="Rhea" id="RHEA-COMP:10402"/>
        <dbReference type="ChEBI" id="CHEBI:15378"/>
        <dbReference type="ChEBI" id="CHEBI:57856"/>
        <dbReference type="ChEBI" id="CHEBI:59789"/>
        <dbReference type="ChEBI" id="CHEBI:74411"/>
        <dbReference type="ChEBI" id="CHEBI:74477"/>
        <dbReference type="EC" id="2.1.1.225"/>
    </reaction>
</comment>
<dbReference type="GO" id="GO:0106050">
    <property type="term" value="F:tRNA 2'-O-methyltransferase activity"/>
    <property type="evidence" value="ECO:0007669"/>
    <property type="project" value="UniProtKB-UniRule"/>
</dbReference>
<dbReference type="AlphaFoldDB" id="A0AAV7T5B4"/>
<accession>A0AAV7T5B4</accession>
<evidence type="ECO:0000256" key="9">
    <source>
        <dbReference type="ARBA" id="ARBA00048165"/>
    </source>
</evidence>
<dbReference type="Proteomes" id="UP001066276">
    <property type="component" value="Chromosome 4_1"/>
</dbReference>
<dbReference type="EC" id="2.1.1.225" evidence="12"/>
<evidence type="ECO:0000256" key="10">
    <source>
        <dbReference type="ARBA" id="ARBA00048635"/>
    </source>
</evidence>
<keyword evidence="3 12" id="KW-0808">Transferase</keyword>
<dbReference type="GO" id="GO:0008270">
    <property type="term" value="F:zinc ion binding"/>
    <property type="evidence" value="ECO:0007669"/>
    <property type="project" value="UniProtKB-KW"/>
</dbReference>
<gene>
    <name evidence="14" type="ORF">NDU88_003523</name>
</gene>
<feature type="domain" description="CHHC U11-48K-type" evidence="13">
    <location>
        <begin position="75"/>
        <end position="102"/>
    </location>
</feature>
<evidence type="ECO:0000256" key="3">
    <source>
        <dbReference type="ARBA" id="ARBA00022679"/>
    </source>
</evidence>
<dbReference type="PANTHER" id="PTHR12998:SF0">
    <property type="entry name" value="TRNA:M(4)X MODIFICATION ENZYME TRM13 HOMOLOG"/>
    <property type="match status" value="1"/>
</dbReference>
<evidence type="ECO:0000256" key="7">
    <source>
        <dbReference type="ARBA" id="ARBA00022771"/>
    </source>
</evidence>
<evidence type="ECO:0000313" key="14">
    <source>
        <dbReference type="EMBL" id="KAJ1171663.1"/>
    </source>
</evidence>
<evidence type="ECO:0000256" key="4">
    <source>
        <dbReference type="ARBA" id="ARBA00022691"/>
    </source>
</evidence>